<reference evidence="2 3" key="1">
    <citation type="submission" date="2024-08" db="EMBL/GenBank/DDBJ databases">
        <title>The draft genome of Apodemus speciosus.</title>
        <authorList>
            <person name="Nabeshima K."/>
            <person name="Suzuki S."/>
            <person name="Onuma M."/>
        </authorList>
    </citation>
    <scope>NUCLEOTIDE SEQUENCE [LARGE SCALE GENOMIC DNA]</scope>
    <source>
        <strain evidence="2">IB14-021</strain>
    </source>
</reference>
<proteinExistence type="predicted"/>
<feature type="region of interest" description="Disordered" evidence="1">
    <location>
        <begin position="1"/>
        <end position="47"/>
    </location>
</feature>
<keyword evidence="3" id="KW-1185">Reference proteome</keyword>
<accession>A0ABQ0FEY9</accession>
<feature type="compositionally biased region" description="Low complexity" evidence="1">
    <location>
        <begin position="24"/>
        <end position="46"/>
    </location>
</feature>
<evidence type="ECO:0000313" key="2">
    <source>
        <dbReference type="EMBL" id="GAB1297810.1"/>
    </source>
</evidence>
<gene>
    <name evidence="2" type="ORF">APTSU1_001304600</name>
</gene>
<comment type="caution">
    <text evidence="2">The sequence shown here is derived from an EMBL/GenBank/DDBJ whole genome shotgun (WGS) entry which is preliminary data.</text>
</comment>
<evidence type="ECO:0000313" key="3">
    <source>
        <dbReference type="Proteomes" id="UP001623349"/>
    </source>
</evidence>
<evidence type="ECO:0000256" key="1">
    <source>
        <dbReference type="SAM" id="MobiDB-lite"/>
    </source>
</evidence>
<name>A0ABQ0FEY9_APOSI</name>
<dbReference type="EMBL" id="BAAFST010000012">
    <property type="protein sequence ID" value="GAB1297810.1"/>
    <property type="molecule type" value="Genomic_DNA"/>
</dbReference>
<protein>
    <submittedName>
        <fullName evidence="2">Uncharacterized protein</fullName>
    </submittedName>
</protein>
<organism evidence="2 3">
    <name type="scientific">Apodemus speciosus</name>
    <name type="common">Large Japanese field mouse</name>
    <dbReference type="NCBI Taxonomy" id="105296"/>
    <lineage>
        <taxon>Eukaryota</taxon>
        <taxon>Metazoa</taxon>
        <taxon>Chordata</taxon>
        <taxon>Craniata</taxon>
        <taxon>Vertebrata</taxon>
        <taxon>Euteleostomi</taxon>
        <taxon>Mammalia</taxon>
        <taxon>Eutheria</taxon>
        <taxon>Euarchontoglires</taxon>
        <taxon>Glires</taxon>
        <taxon>Rodentia</taxon>
        <taxon>Myomorpha</taxon>
        <taxon>Muroidea</taxon>
        <taxon>Muridae</taxon>
        <taxon>Murinae</taxon>
        <taxon>Apodemus</taxon>
    </lineage>
</organism>
<feature type="compositionally biased region" description="Low complexity" evidence="1">
    <location>
        <begin position="1"/>
        <end position="13"/>
    </location>
</feature>
<sequence length="63" mass="6440">MWTRTSLGQSLPLLGGGTCPAAPPLAAGPAAPDPVSSASSSQSRASRVGFMSLFDENELLRSH</sequence>
<dbReference type="Proteomes" id="UP001623349">
    <property type="component" value="Unassembled WGS sequence"/>
</dbReference>